<evidence type="ECO:0000313" key="1">
    <source>
        <dbReference type="EMBL" id="PRQ60826.1"/>
    </source>
</evidence>
<organism evidence="1 2">
    <name type="scientific">Rosa chinensis</name>
    <name type="common">China rose</name>
    <dbReference type="NCBI Taxonomy" id="74649"/>
    <lineage>
        <taxon>Eukaryota</taxon>
        <taxon>Viridiplantae</taxon>
        <taxon>Streptophyta</taxon>
        <taxon>Embryophyta</taxon>
        <taxon>Tracheophyta</taxon>
        <taxon>Spermatophyta</taxon>
        <taxon>Magnoliopsida</taxon>
        <taxon>eudicotyledons</taxon>
        <taxon>Gunneridae</taxon>
        <taxon>Pentapetalae</taxon>
        <taxon>rosids</taxon>
        <taxon>fabids</taxon>
        <taxon>Rosales</taxon>
        <taxon>Rosaceae</taxon>
        <taxon>Rosoideae</taxon>
        <taxon>Rosoideae incertae sedis</taxon>
        <taxon>Rosa</taxon>
    </lineage>
</organism>
<sequence>MWSFSIQFPSKCPSSPPDLQAPAVWTFSIHFPRKYPCSIIKLDYFLYSYFCSFCNREFLLFSLLLFSYFSSALSHFSLL</sequence>
<dbReference type="AlphaFoldDB" id="A0A2P6SQ90"/>
<dbReference type="Proteomes" id="UP000238479">
    <property type="component" value="Unassembled WGS sequence"/>
</dbReference>
<proteinExistence type="predicted"/>
<comment type="caution">
    <text evidence="1">The sequence shown here is derived from an EMBL/GenBank/DDBJ whole genome shotgun (WGS) entry which is preliminary data.</text>
</comment>
<name>A0A2P6SQ90_ROSCH</name>
<accession>A0A2P6SQ90</accession>
<gene>
    <name evidence="1" type="ORF">RchiOBHm_Chr0c38g0503071</name>
</gene>
<dbReference type="EMBL" id="PDCK01000033">
    <property type="protein sequence ID" value="PRQ60826.1"/>
    <property type="molecule type" value="Genomic_DNA"/>
</dbReference>
<protein>
    <submittedName>
        <fullName evidence="1">Uncharacterized protein</fullName>
    </submittedName>
</protein>
<keyword evidence="2" id="KW-1185">Reference proteome</keyword>
<dbReference type="Gramene" id="PRQ60826">
    <property type="protein sequence ID" value="PRQ60826"/>
    <property type="gene ID" value="RchiOBHm_Chr0c38g0503071"/>
</dbReference>
<reference evidence="1 2" key="1">
    <citation type="journal article" date="2018" name="Nat. Genet.">
        <title>The Rosa genome provides new insights in the design of modern roses.</title>
        <authorList>
            <person name="Bendahmane M."/>
        </authorList>
    </citation>
    <scope>NUCLEOTIDE SEQUENCE [LARGE SCALE GENOMIC DNA]</scope>
    <source>
        <strain evidence="2">cv. Old Blush</strain>
    </source>
</reference>
<evidence type="ECO:0000313" key="2">
    <source>
        <dbReference type="Proteomes" id="UP000238479"/>
    </source>
</evidence>